<sequence length="399" mass="45405">MSKLSVTVLSGFLGAGKTTLLNQILNNTELERVAVIVNDMSEVNIDANALQYKNSSLSQTDENLVEMTNGCICCTLREDLLLEVSNLANSNKFDHLIIESSGISEPLPVASTFEFRDKNGFSLSDVTTLDNMVTVIDAGNLLNDFSSSDLLCDTGESLGPEDKRSLVNLHVDQIEFSSTIILNKTDLASEETLKEVRKVIKALNPDATVFETEQAKVPLTELLNTNRFSFEKAHEHPFWAKELYGYENHVPETEEYDIQSFVYRSKKPFIPEKITHFFNQKQNGVLRSKGHFWLSTRPDQVGEMSQAGKYTTTELIGKWWSSVPKNRWPDDDEFMTQIKKNWDPSFGDRRNEIVFIGSQMNKEEIINRLDDCLAKEEGFLPEIWQSQHKDCFNHWAQQA</sequence>
<comment type="function">
    <text evidence="5">Zinc chaperone that directly transfers zinc cofactor to target proteins, thereby activating them. Zinc is transferred from the CXCC motif in the GTPase domain to the zinc binding site in target proteins in a process requiring GTP hydrolysis.</text>
</comment>
<dbReference type="Gene3D" id="3.40.50.300">
    <property type="entry name" value="P-loop containing nucleotide triphosphate hydrolases"/>
    <property type="match status" value="1"/>
</dbReference>
<gene>
    <name evidence="8" type="ORF">WH96_06845</name>
</gene>
<dbReference type="SMART" id="SM00833">
    <property type="entry name" value="CobW_C"/>
    <property type="match status" value="1"/>
</dbReference>
<dbReference type="AlphaFoldDB" id="A0A0H2MKS8"/>
<keyword evidence="2" id="KW-0378">Hydrolase</keyword>
<evidence type="ECO:0000256" key="5">
    <source>
        <dbReference type="ARBA" id="ARBA00045658"/>
    </source>
</evidence>
<organism evidence="8 9">
    <name type="scientific">Kiloniella spongiae</name>
    <dbReference type="NCBI Taxonomy" id="1489064"/>
    <lineage>
        <taxon>Bacteria</taxon>
        <taxon>Pseudomonadati</taxon>
        <taxon>Pseudomonadota</taxon>
        <taxon>Alphaproteobacteria</taxon>
        <taxon>Rhodospirillales</taxon>
        <taxon>Kiloniellaceae</taxon>
        <taxon>Kiloniella</taxon>
    </lineage>
</organism>
<dbReference type="RefSeq" id="WP_047763436.1">
    <property type="nucleotide sequence ID" value="NZ_LAQL01000004.1"/>
</dbReference>
<dbReference type="InterPro" id="IPR003495">
    <property type="entry name" value="CobW/HypB/UreG_nucleotide-bd"/>
</dbReference>
<evidence type="ECO:0000256" key="1">
    <source>
        <dbReference type="ARBA" id="ARBA00022741"/>
    </source>
</evidence>
<dbReference type="InterPro" id="IPR011629">
    <property type="entry name" value="CobW-like_C"/>
</dbReference>
<feature type="domain" description="CobW C-terminal" evidence="7">
    <location>
        <begin position="258"/>
        <end position="373"/>
    </location>
</feature>
<dbReference type="PATRIC" id="fig|1489064.4.peg.2628"/>
<accession>A0A0H2MKS8</accession>
<dbReference type="Gene3D" id="3.30.1220.10">
    <property type="entry name" value="CobW-like, C-terminal domain"/>
    <property type="match status" value="1"/>
</dbReference>
<dbReference type="Pfam" id="PF07683">
    <property type="entry name" value="CobW_C"/>
    <property type="match status" value="1"/>
</dbReference>
<comment type="caution">
    <text evidence="8">The sequence shown here is derived from an EMBL/GenBank/DDBJ whole genome shotgun (WGS) entry which is preliminary data.</text>
</comment>
<dbReference type="InterPro" id="IPR051927">
    <property type="entry name" value="Zn_Chap_cDPG_Synth"/>
</dbReference>
<comment type="similarity">
    <text evidence="4">Belongs to the SIMIBI class G3E GTPase family. ZNG1 subfamily.</text>
</comment>
<keyword evidence="3" id="KW-0143">Chaperone</keyword>
<dbReference type="GO" id="GO:0000166">
    <property type="term" value="F:nucleotide binding"/>
    <property type="evidence" value="ECO:0007669"/>
    <property type="project" value="UniProtKB-KW"/>
</dbReference>
<evidence type="ECO:0000256" key="4">
    <source>
        <dbReference type="ARBA" id="ARBA00034320"/>
    </source>
</evidence>
<dbReference type="Proteomes" id="UP000035444">
    <property type="component" value="Unassembled WGS sequence"/>
</dbReference>
<evidence type="ECO:0000256" key="3">
    <source>
        <dbReference type="ARBA" id="ARBA00023186"/>
    </source>
</evidence>
<dbReference type="STRING" id="1489064.WH96_06845"/>
<dbReference type="SUPFAM" id="SSF52540">
    <property type="entry name" value="P-loop containing nucleoside triphosphate hydrolases"/>
    <property type="match status" value="1"/>
</dbReference>
<dbReference type="InterPro" id="IPR036627">
    <property type="entry name" value="CobW-likC_sf"/>
</dbReference>
<evidence type="ECO:0000313" key="9">
    <source>
        <dbReference type="Proteomes" id="UP000035444"/>
    </source>
</evidence>
<evidence type="ECO:0000313" key="8">
    <source>
        <dbReference type="EMBL" id="KLN61357.1"/>
    </source>
</evidence>
<dbReference type="PANTHER" id="PTHR43603:SF1">
    <property type="entry name" value="ZINC-REGULATED GTPASE METALLOPROTEIN ACTIVATOR 1"/>
    <property type="match status" value="1"/>
</dbReference>
<dbReference type="PANTHER" id="PTHR43603">
    <property type="entry name" value="COBW DOMAIN-CONTAINING PROTEIN DDB_G0274527"/>
    <property type="match status" value="1"/>
</dbReference>
<keyword evidence="1" id="KW-0547">Nucleotide-binding</keyword>
<evidence type="ECO:0000259" key="7">
    <source>
        <dbReference type="SMART" id="SM00833"/>
    </source>
</evidence>
<comment type="catalytic activity">
    <reaction evidence="6">
        <text>GTP + H2O = GDP + phosphate + H(+)</text>
        <dbReference type="Rhea" id="RHEA:19669"/>
        <dbReference type="ChEBI" id="CHEBI:15377"/>
        <dbReference type="ChEBI" id="CHEBI:15378"/>
        <dbReference type="ChEBI" id="CHEBI:37565"/>
        <dbReference type="ChEBI" id="CHEBI:43474"/>
        <dbReference type="ChEBI" id="CHEBI:58189"/>
    </reaction>
    <physiologicalReaction direction="left-to-right" evidence="6">
        <dbReference type="Rhea" id="RHEA:19670"/>
    </physiologicalReaction>
</comment>
<proteinExistence type="inferred from homology"/>
<dbReference type="GO" id="GO:0016787">
    <property type="term" value="F:hydrolase activity"/>
    <property type="evidence" value="ECO:0007669"/>
    <property type="project" value="UniProtKB-KW"/>
</dbReference>
<dbReference type="Pfam" id="PF02492">
    <property type="entry name" value="cobW"/>
    <property type="match status" value="1"/>
</dbReference>
<dbReference type="InterPro" id="IPR027417">
    <property type="entry name" value="P-loop_NTPase"/>
</dbReference>
<name>A0A0H2MKS8_9PROT</name>
<evidence type="ECO:0000256" key="2">
    <source>
        <dbReference type="ARBA" id="ARBA00022801"/>
    </source>
</evidence>
<reference evidence="8 9" key="1">
    <citation type="submission" date="2015-03" db="EMBL/GenBank/DDBJ databases">
        <title>Genome Sequence of Kiloniella spongiae MEBiC09566, isolated from a marine sponge.</title>
        <authorList>
            <person name="Shao Z."/>
            <person name="Wang L."/>
            <person name="Li X."/>
        </authorList>
    </citation>
    <scope>NUCLEOTIDE SEQUENCE [LARGE SCALE GENOMIC DNA]</scope>
    <source>
        <strain evidence="8 9">MEBiC09566</strain>
    </source>
</reference>
<dbReference type="EMBL" id="LAQL01000004">
    <property type="protein sequence ID" value="KLN61357.1"/>
    <property type="molecule type" value="Genomic_DNA"/>
</dbReference>
<keyword evidence="9" id="KW-1185">Reference proteome</keyword>
<evidence type="ECO:0000256" key="6">
    <source>
        <dbReference type="ARBA" id="ARBA00049117"/>
    </source>
</evidence>
<protein>
    <submittedName>
        <fullName evidence="8">4-hydroxytetrahydrobiopterin dehydratase</fullName>
    </submittedName>
</protein>
<dbReference type="CDD" id="cd03112">
    <property type="entry name" value="CobW-like"/>
    <property type="match status" value="1"/>
</dbReference>